<dbReference type="PROSITE" id="PS50113">
    <property type="entry name" value="PAC"/>
    <property type="match status" value="1"/>
</dbReference>
<feature type="domain" description="PAS" evidence="1">
    <location>
        <begin position="5"/>
        <end position="75"/>
    </location>
</feature>
<dbReference type="Pfam" id="PF00563">
    <property type="entry name" value="EAL"/>
    <property type="match status" value="1"/>
</dbReference>
<evidence type="ECO:0000259" key="3">
    <source>
        <dbReference type="PROSITE" id="PS50883"/>
    </source>
</evidence>
<reference evidence="5 6" key="1">
    <citation type="submission" date="2024-08" db="EMBL/GenBank/DDBJ databases">
        <authorList>
            <person name="Lu H."/>
        </authorList>
    </citation>
    <scope>NUCLEOTIDE SEQUENCE [LARGE SCALE GENOMIC DNA]</scope>
    <source>
        <strain evidence="5 6">BYS78W</strain>
    </source>
</reference>
<evidence type="ECO:0000313" key="5">
    <source>
        <dbReference type="EMBL" id="MFG6485123.1"/>
    </source>
</evidence>
<dbReference type="InterPro" id="IPR000014">
    <property type="entry name" value="PAS"/>
</dbReference>
<dbReference type="InterPro" id="IPR001633">
    <property type="entry name" value="EAL_dom"/>
</dbReference>
<feature type="domain" description="GGDEF" evidence="4">
    <location>
        <begin position="287"/>
        <end position="418"/>
    </location>
</feature>
<dbReference type="NCBIfam" id="TIGR00229">
    <property type="entry name" value="sensory_box"/>
    <property type="match status" value="2"/>
</dbReference>
<dbReference type="Gene3D" id="3.20.20.450">
    <property type="entry name" value="EAL domain"/>
    <property type="match status" value="1"/>
</dbReference>
<keyword evidence="6" id="KW-1185">Reference proteome</keyword>
<dbReference type="InterPro" id="IPR029787">
    <property type="entry name" value="Nucleotide_cyclase"/>
</dbReference>
<dbReference type="SMART" id="SM00052">
    <property type="entry name" value="EAL"/>
    <property type="match status" value="1"/>
</dbReference>
<dbReference type="CDD" id="cd01948">
    <property type="entry name" value="EAL"/>
    <property type="match status" value="1"/>
</dbReference>
<dbReference type="RefSeq" id="WP_394405509.1">
    <property type="nucleotide sequence ID" value="NZ_JBIGIC010000001.1"/>
</dbReference>
<dbReference type="SUPFAM" id="SSF55785">
    <property type="entry name" value="PYP-like sensor domain (PAS domain)"/>
    <property type="match status" value="2"/>
</dbReference>
<dbReference type="SMART" id="SM00267">
    <property type="entry name" value="GGDEF"/>
    <property type="match status" value="1"/>
</dbReference>
<dbReference type="SUPFAM" id="SSF141868">
    <property type="entry name" value="EAL domain-like"/>
    <property type="match status" value="1"/>
</dbReference>
<dbReference type="Gene3D" id="3.30.70.270">
    <property type="match status" value="1"/>
</dbReference>
<dbReference type="PROSITE" id="PS50112">
    <property type="entry name" value="PAS"/>
    <property type="match status" value="2"/>
</dbReference>
<dbReference type="InterPro" id="IPR035965">
    <property type="entry name" value="PAS-like_dom_sf"/>
</dbReference>
<dbReference type="SUPFAM" id="SSF55073">
    <property type="entry name" value="Nucleotide cyclase"/>
    <property type="match status" value="1"/>
</dbReference>
<dbReference type="Pfam" id="PF00990">
    <property type="entry name" value="GGDEF"/>
    <property type="match status" value="1"/>
</dbReference>
<dbReference type="SMART" id="SM00091">
    <property type="entry name" value="PAS"/>
    <property type="match status" value="2"/>
</dbReference>
<feature type="domain" description="PAC" evidence="2">
    <location>
        <begin position="80"/>
        <end position="130"/>
    </location>
</feature>
<dbReference type="Proteomes" id="UP001606134">
    <property type="component" value="Unassembled WGS sequence"/>
</dbReference>
<evidence type="ECO:0000259" key="1">
    <source>
        <dbReference type="PROSITE" id="PS50112"/>
    </source>
</evidence>
<dbReference type="Pfam" id="PF08448">
    <property type="entry name" value="PAS_4"/>
    <property type="match status" value="2"/>
</dbReference>
<organism evidence="5 6">
    <name type="scientific">Pelomonas candidula</name>
    <dbReference type="NCBI Taxonomy" id="3299025"/>
    <lineage>
        <taxon>Bacteria</taxon>
        <taxon>Pseudomonadati</taxon>
        <taxon>Pseudomonadota</taxon>
        <taxon>Betaproteobacteria</taxon>
        <taxon>Burkholderiales</taxon>
        <taxon>Sphaerotilaceae</taxon>
        <taxon>Roseateles</taxon>
    </lineage>
</organism>
<evidence type="ECO:0000259" key="2">
    <source>
        <dbReference type="PROSITE" id="PS50113"/>
    </source>
</evidence>
<accession>A0ABW7H5F1</accession>
<dbReference type="InterPro" id="IPR000160">
    <property type="entry name" value="GGDEF_dom"/>
</dbReference>
<comment type="caution">
    <text evidence="5">The sequence shown here is derived from an EMBL/GenBank/DDBJ whole genome shotgun (WGS) entry which is preliminary data.</text>
</comment>
<dbReference type="InterPro" id="IPR000700">
    <property type="entry name" value="PAS-assoc_C"/>
</dbReference>
<proteinExistence type="predicted"/>
<dbReference type="PANTHER" id="PTHR44757">
    <property type="entry name" value="DIGUANYLATE CYCLASE DGCP"/>
    <property type="match status" value="1"/>
</dbReference>
<evidence type="ECO:0000259" key="4">
    <source>
        <dbReference type="PROSITE" id="PS50887"/>
    </source>
</evidence>
<name>A0ABW7H5F1_9BURK</name>
<dbReference type="PANTHER" id="PTHR44757:SF2">
    <property type="entry name" value="BIOFILM ARCHITECTURE MAINTENANCE PROTEIN MBAA"/>
    <property type="match status" value="1"/>
</dbReference>
<feature type="domain" description="EAL" evidence="3">
    <location>
        <begin position="427"/>
        <end position="680"/>
    </location>
</feature>
<feature type="domain" description="PAS" evidence="1">
    <location>
        <begin position="131"/>
        <end position="201"/>
    </location>
</feature>
<dbReference type="Gene3D" id="3.30.450.20">
    <property type="entry name" value="PAS domain"/>
    <property type="match status" value="2"/>
</dbReference>
<dbReference type="PROSITE" id="PS50883">
    <property type="entry name" value="EAL"/>
    <property type="match status" value="1"/>
</dbReference>
<dbReference type="InterPro" id="IPR043128">
    <property type="entry name" value="Rev_trsase/Diguanyl_cyclase"/>
</dbReference>
<gene>
    <name evidence="5" type="ORF">ACG04R_00490</name>
</gene>
<dbReference type="NCBIfam" id="TIGR00254">
    <property type="entry name" value="GGDEF"/>
    <property type="match status" value="1"/>
</dbReference>
<dbReference type="PROSITE" id="PS50887">
    <property type="entry name" value="GGDEF"/>
    <property type="match status" value="1"/>
</dbReference>
<dbReference type="InterPro" id="IPR035919">
    <property type="entry name" value="EAL_sf"/>
</dbReference>
<dbReference type="CDD" id="cd00130">
    <property type="entry name" value="PAS"/>
    <property type="match status" value="2"/>
</dbReference>
<dbReference type="EMBL" id="JBIGIC010000001">
    <property type="protein sequence ID" value="MFG6485123.1"/>
    <property type="molecule type" value="Genomic_DNA"/>
</dbReference>
<evidence type="ECO:0000313" key="6">
    <source>
        <dbReference type="Proteomes" id="UP001606134"/>
    </source>
</evidence>
<sequence>MQLSLYPALLALFESADSYCFLKDQERRYRFANAAVCRLFGLPREQVLGQGDERFFQLEHSTDLVTHDRRVLERGEEVHAAEQVTMLGGDRRVFRSLKLPWRDADGRIRGLLGLATDITEARRDTQALLRHNQMLSAVLDQVDACVYLKSHEGRYLYVNPKVAELYGRATDDILGRQDDELLPPDVAAALRRTDATVLSNGQRLARQETVSDRAGRERQFWSIKLPIPLPGMPPGVIGFSTDITELLALRGELEAERSIDALTGLASRPRFEAELALDLTLAERDAARVAVVVLDADQFKYVNNSLGQAVGDALLRELGARLRAGAGGSSTRLFGDEFAFSLPRYGSAEQLASTVEGLRHALAAPYHLGGHELRLTVSAGVAVFPEDGGSSTALISRAETAMHHAKAQGRNRQQFYAQQIGDAVSQRLALERDLRAAVAAMDFELHYQPKLRVDGGLAGFEALLRWRRPGHGPVSPALFIPLAEQTGLIDAIGTWVVQQACAQMAAWRDAGLGEVPVAVNMSTSQLRDPGLVAWLAGVRQAHGIADGQLEMEVTESMMMDDPEQAILSLEALRQQGIHLAIDDFGTGYSSMGYLKRIPVHTLKLDRVFVAQVDSDARDADICAGMIALAHQLGLDVVAEGVETDAQRAALAARGCDVFQGYLFARPLPVAEATRYLLACAPTARSGP</sequence>
<dbReference type="InterPro" id="IPR013656">
    <property type="entry name" value="PAS_4"/>
</dbReference>
<dbReference type="CDD" id="cd01949">
    <property type="entry name" value="GGDEF"/>
    <property type="match status" value="1"/>
</dbReference>
<dbReference type="InterPro" id="IPR052155">
    <property type="entry name" value="Biofilm_reg_signaling"/>
</dbReference>
<protein>
    <submittedName>
        <fullName evidence="5">Bifunctional diguanylate cyclase/phosphodiesterase</fullName>
    </submittedName>
</protein>